<accession>A0A1M5LDG5</accession>
<reference evidence="2" key="1">
    <citation type="submission" date="2016-11" db="EMBL/GenBank/DDBJ databases">
        <authorList>
            <person name="Varghese N."/>
            <person name="Submissions S."/>
        </authorList>
    </citation>
    <scope>NUCLEOTIDE SEQUENCE [LARGE SCALE GENOMIC DNA]</scope>
    <source>
        <strain evidence="2">DSM 16579</strain>
    </source>
</reference>
<sequence>MNNNTTIFIDLAKEVFQVAVFNQAGKARLNKEVSAKKMCLIIAQYPDAAIYMEACGSAHYWARRFTASGHKVGLIPPHIFSKIPSG</sequence>
<dbReference type="AlphaFoldDB" id="A0A1M5LDG5"/>
<evidence type="ECO:0000313" key="2">
    <source>
        <dbReference type="Proteomes" id="UP000184517"/>
    </source>
</evidence>
<dbReference type="Proteomes" id="UP000184517">
    <property type="component" value="Unassembled WGS sequence"/>
</dbReference>
<dbReference type="OrthoDB" id="5289737at2"/>
<dbReference type="RefSeq" id="WP_084122619.1">
    <property type="nucleotide sequence ID" value="NZ_FQVF01000025.1"/>
</dbReference>
<dbReference type="STRING" id="1122206.SAMN02745753_04255"/>
<gene>
    <name evidence="1" type="ORF">SAMN02745753_04255</name>
</gene>
<keyword evidence="2" id="KW-1185">Reference proteome</keyword>
<protein>
    <submittedName>
        <fullName evidence="1">Transposase</fullName>
    </submittedName>
</protein>
<dbReference type="EMBL" id="FQVF01000025">
    <property type="protein sequence ID" value="SHG63068.1"/>
    <property type="molecule type" value="Genomic_DNA"/>
</dbReference>
<organism evidence="1 2">
    <name type="scientific">Marinomonas polaris DSM 16579</name>
    <dbReference type="NCBI Taxonomy" id="1122206"/>
    <lineage>
        <taxon>Bacteria</taxon>
        <taxon>Pseudomonadati</taxon>
        <taxon>Pseudomonadota</taxon>
        <taxon>Gammaproteobacteria</taxon>
        <taxon>Oceanospirillales</taxon>
        <taxon>Oceanospirillaceae</taxon>
        <taxon>Marinomonas</taxon>
    </lineage>
</organism>
<name>A0A1M5LDG5_9GAMM</name>
<evidence type="ECO:0000313" key="1">
    <source>
        <dbReference type="EMBL" id="SHG63068.1"/>
    </source>
</evidence>
<proteinExistence type="predicted"/>